<feature type="transmembrane region" description="Helical" evidence="1">
    <location>
        <begin position="20"/>
        <end position="39"/>
    </location>
</feature>
<comment type="caution">
    <text evidence="2">The sequence shown here is derived from an EMBL/GenBank/DDBJ whole genome shotgun (WGS) entry which is preliminary data.</text>
</comment>
<dbReference type="Proteomes" id="UP000656732">
    <property type="component" value="Unassembled WGS sequence"/>
</dbReference>
<evidence type="ECO:0000313" key="2">
    <source>
        <dbReference type="EMBL" id="GGR09029.1"/>
    </source>
</evidence>
<reference evidence="2" key="1">
    <citation type="journal article" date="2014" name="Int. J. Syst. Evol. Microbiol.">
        <title>Complete genome sequence of Corynebacterium casei LMG S-19264T (=DSM 44701T), isolated from a smear-ripened cheese.</title>
        <authorList>
            <consortium name="US DOE Joint Genome Institute (JGI-PGF)"/>
            <person name="Walter F."/>
            <person name="Albersmeier A."/>
            <person name="Kalinowski J."/>
            <person name="Ruckert C."/>
        </authorList>
    </citation>
    <scope>NUCLEOTIDE SEQUENCE</scope>
    <source>
        <strain evidence="2">JCM 4403</strain>
    </source>
</reference>
<keyword evidence="1" id="KW-0812">Transmembrane</keyword>
<dbReference type="RefSeq" id="WP_189561725.1">
    <property type="nucleotide sequence ID" value="NZ_BMTU01000022.1"/>
</dbReference>
<organism evidence="2 3">
    <name type="scientific">Streptomyces pilosus</name>
    <dbReference type="NCBI Taxonomy" id="28893"/>
    <lineage>
        <taxon>Bacteria</taxon>
        <taxon>Bacillati</taxon>
        <taxon>Actinomycetota</taxon>
        <taxon>Actinomycetes</taxon>
        <taxon>Kitasatosporales</taxon>
        <taxon>Streptomycetaceae</taxon>
        <taxon>Streptomyces</taxon>
    </lineage>
</organism>
<sequence>MEATSTYLLANEGRVMPEGTAGLVILGIAVAALIAMIIYGRMSRNRGRRG</sequence>
<keyword evidence="3" id="KW-1185">Reference proteome</keyword>
<evidence type="ECO:0000256" key="1">
    <source>
        <dbReference type="SAM" id="Phobius"/>
    </source>
</evidence>
<proteinExistence type="predicted"/>
<dbReference type="EMBL" id="BMTU01000022">
    <property type="protein sequence ID" value="GGR09029.1"/>
    <property type="molecule type" value="Genomic_DNA"/>
</dbReference>
<gene>
    <name evidence="2" type="ORF">GCM10010280_66060</name>
</gene>
<accession>A0A918C8L7</accession>
<evidence type="ECO:0000313" key="3">
    <source>
        <dbReference type="Proteomes" id="UP000656732"/>
    </source>
</evidence>
<protein>
    <submittedName>
        <fullName evidence="2">Uncharacterized protein</fullName>
    </submittedName>
</protein>
<reference evidence="2" key="2">
    <citation type="submission" date="2020-09" db="EMBL/GenBank/DDBJ databases">
        <authorList>
            <person name="Sun Q."/>
            <person name="Ohkuma M."/>
        </authorList>
    </citation>
    <scope>NUCLEOTIDE SEQUENCE</scope>
    <source>
        <strain evidence="2">JCM 4403</strain>
    </source>
</reference>
<keyword evidence="1" id="KW-1133">Transmembrane helix</keyword>
<keyword evidence="1" id="KW-0472">Membrane</keyword>
<name>A0A918C8L7_9ACTN</name>
<dbReference type="AlphaFoldDB" id="A0A918C8L7"/>